<dbReference type="GO" id="GO:0005634">
    <property type="term" value="C:nucleus"/>
    <property type="evidence" value="ECO:0007669"/>
    <property type="project" value="UniProtKB-SubCell"/>
</dbReference>
<evidence type="ECO:0000256" key="5">
    <source>
        <dbReference type="ARBA" id="ARBA00023163"/>
    </source>
</evidence>
<dbReference type="RefSeq" id="XP_016244701.1">
    <property type="nucleotide sequence ID" value="XM_016397510.1"/>
</dbReference>
<evidence type="ECO:0000256" key="7">
    <source>
        <dbReference type="SAM" id="MobiDB-lite"/>
    </source>
</evidence>
<dbReference type="STRING" id="569365.A0A0D2C244"/>
<feature type="domain" description="Xylanolytic transcriptional activator regulatory" evidence="8">
    <location>
        <begin position="250"/>
        <end position="323"/>
    </location>
</feature>
<evidence type="ECO:0000256" key="1">
    <source>
        <dbReference type="ARBA" id="ARBA00004123"/>
    </source>
</evidence>
<evidence type="ECO:0000256" key="2">
    <source>
        <dbReference type="ARBA" id="ARBA00022723"/>
    </source>
</evidence>
<evidence type="ECO:0000256" key="6">
    <source>
        <dbReference type="ARBA" id="ARBA00023242"/>
    </source>
</evidence>
<dbReference type="CDD" id="cd00067">
    <property type="entry name" value="GAL4"/>
    <property type="match status" value="1"/>
</dbReference>
<dbReference type="CDD" id="cd12148">
    <property type="entry name" value="fungal_TF_MHR"/>
    <property type="match status" value="1"/>
</dbReference>
<dbReference type="EMBL" id="KN847045">
    <property type="protein sequence ID" value="KIW24485.1"/>
    <property type="molecule type" value="Genomic_DNA"/>
</dbReference>
<organism evidence="9 10">
    <name type="scientific">Cladophialophora immunda</name>
    <dbReference type="NCBI Taxonomy" id="569365"/>
    <lineage>
        <taxon>Eukaryota</taxon>
        <taxon>Fungi</taxon>
        <taxon>Dikarya</taxon>
        <taxon>Ascomycota</taxon>
        <taxon>Pezizomycotina</taxon>
        <taxon>Eurotiomycetes</taxon>
        <taxon>Chaetothyriomycetidae</taxon>
        <taxon>Chaetothyriales</taxon>
        <taxon>Herpotrichiellaceae</taxon>
        <taxon>Cladophialophora</taxon>
    </lineage>
</organism>
<proteinExistence type="predicted"/>
<dbReference type="InterPro" id="IPR050613">
    <property type="entry name" value="Sec_Metabolite_Reg"/>
</dbReference>
<dbReference type="GO" id="GO:0006351">
    <property type="term" value="P:DNA-templated transcription"/>
    <property type="evidence" value="ECO:0007669"/>
    <property type="project" value="InterPro"/>
</dbReference>
<reference evidence="9 10" key="1">
    <citation type="submission" date="2015-01" db="EMBL/GenBank/DDBJ databases">
        <title>The Genome Sequence of Cladophialophora immunda CBS83496.</title>
        <authorList>
            <consortium name="The Broad Institute Genomics Platform"/>
            <person name="Cuomo C."/>
            <person name="de Hoog S."/>
            <person name="Gorbushina A."/>
            <person name="Stielow B."/>
            <person name="Teixiera M."/>
            <person name="Abouelleil A."/>
            <person name="Chapman S.B."/>
            <person name="Priest M."/>
            <person name="Young S.K."/>
            <person name="Wortman J."/>
            <person name="Nusbaum C."/>
            <person name="Birren B."/>
        </authorList>
    </citation>
    <scope>NUCLEOTIDE SEQUENCE [LARGE SCALE GENOMIC DNA]</scope>
    <source>
        <strain evidence="9 10">CBS 83496</strain>
    </source>
</reference>
<dbReference type="InterPro" id="IPR036864">
    <property type="entry name" value="Zn2-C6_fun-type_DNA-bd_sf"/>
</dbReference>
<keyword evidence="4" id="KW-0238">DNA-binding</keyword>
<name>A0A0D2C244_9EURO</name>
<keyword evidence="6" id="KW-0539">Nucleus</keyword>
<keyword evidence="5" id="KW-0804">Transcription</keyword>
<evidence type="ECO:0000313" key="10">
    <source>
        <dbReference type="Proteomes" id="UP000054466"/>
    </source>
</evidence>
<dbReference type="Pfam" id="PF00172">
    <property type="entry name" value="Zn_clus"/>
    <property type="match status" value="1"/>
</dbReference>
<dbReference type="HOGENOM" id="CLU_004083_5_0_1"/>
<evidence type="ECO:0000259" key="8">
    <source>
        <dbReference type="SMART" id="SM00906"/>
    </source>
</evidence>
<dbReference type="OrthoDB" id="2269373at2759"/>
<dbReference type="GO" id="GO:0003677">
    <property type="term" value="F:DNA binding"/>
    <property type="evidence" value="ECO:0007669"/>
    <property type="project" value="UniProtKB-KW"/>
</dbReference>
<dbReference type="PANTHER" id="PTHR31001:SF45">
    <property type="entry name" value="ZN(II)2CYS6 TRANSCRIPTION FACTOR (EUROFUNG)"/>
    <property type="match status" value="1"/>
</dbReference>
<evidence type="ECO:0000256" key="4">
    <source>
        <dbReference type="ARBA" id="ARBA00023125"/>
    </source>
</evidence>
<keyword evidence="3" id="KW-0805">Transcription regulation</keyword>
<keyword evidence="10" id="KW-1185">Reference proteome</keyword>
<dbReference type="InterPro" id="IPR007219">
    <property type="entry name" value="XnlR_reg_dom"/>
</dbReference>
<dbReference type="SUPFAM" id="SSF57701">
    <property type="entry name" value="Zn2/Cys6 DNA-binding domain"/>
    <property type="match status" value="1"/>
</dbReference>
<comment type="subcellular location">
    <subcellularLocation>
        <location evidence="1">Nucleus</location>
    </subcellularLocation>
</comment>
<dbReference type="Proteomes" id="UP000054466">
    <property type="component" value="Unassembled WGS sequence"/>
</dbReference>
<dbReference type="AlphaFoldDB" id="A0A0D2C244"/>
<sequence length="627" mass="71164">MPSRVGQSPRVLACTSWQQRKVKCDRKFPCANCVKSQARHDVPPGSDGVDSSNEENPQTTDKIWSPVTAGDETTSHDRTKYDDTISSNHAASETAAKQALNESSSDKVDNLFFGSSRPVVDIAILHPTPTQVFKLWQIYLDNVDPLLKITQAPTLQARLVDAANNLARVRDPNLEALMFGIYCISVLSLTQEQCQDTFEISKEDLSTRFQRGCQKALAECRFIRTTDRDCLTALFLYLLSITPQTVPRSLSVILAIAIRISQNMGMHSEAALAKHTPFEAELRRRLWWSLVLFDTRMCELASSRIRTLDPTWDCKAPLNVNDSDLRVDMRVPPIAQARCSEALFMVACCEVSEFARHTAFHINYINPSLMAFARHGSKGPDSETVELANLEQAIENRYFQFCDEDSPVHCMTMWTTRAYLAKLRLLEHQSKYSGRRQTDSQCDTATSYTVAMLASDTKIMTSYLPKRFLWLNHHLFPFLGYMQIAHGLRMRPLCGQRQRAWEVMSDNYEVWSSHLTDNRSFFLAFAKIIMVTWKTYDAAVRGTTRTVQVPSIILRMKQTLEEMTRQSSNVEASNAFFGTHMQSGEIAASIPVELHEITLEMFRGIPGPPLDSPELQQINWDIFSWSL</sequence>
<dbReference type="GO" id="GO:0000981">
    <property type="term" value="F:DNA-binding transcription factor activity, RNA polymerase II-specific"/>
    <property type="evidence" value="ECO:0007669"/>
    <property type="project" value="InterPro"/>
</dbReference>
<dbReference type="VEuPathDB" id="FungiDB:PV07_10196"/>
<dbReference type="GO" id="GO:0008270">
    <property type="term" value="F:zinc ion binding"/>
    <property type="evidence" value="ECO:0007669"/>
    <property type="project" value="InterPro"/>
</dbReference>
<dbReference type="SMART" id="SM00906">
    <property type="entry name" value="Fungal_trans"/>
    <property type="match status" value="1"/>
</dbReference>
<protein>
    <recommendedName>
        <fullName evidence="8">Xylanolytic transcriptional activator regulatory domain-containing protein</fullName>
    </recommendedName>
</protein>
<dbReference type="PANTHER" id="PTHR31001">
    <property type="entry name" value="UNCHARACTERIZED TRANSCRIPTIONAL REGULATORY PROTEIN"/>
    <property type="match status" value="1"/>
</dbReference>
<dbReference type="InterPro" id="IPR001138">
    <property type="entry name" value="Zn2Cys6_DnaBD"/>
</dbReference>
<evidence type="ECO:0000313" key="9">
    <source>
        <dbReference type="EMBL" id="KIW24485.1"/>
    </source>
</evidence>
<dbReference type="Pfam" id="PF04082">
    <property type="entry name" value="Fungal_trans"/>
    <property type="match status" value="1"/>
</dbReference>
<feature type="region of interest" description="Disordered" evidence="7">
    <location>
        <begin position="35"/>
        <end position="81"/>
    </location>
</feature>
<evidence type="ECO:0000256" key="3">
    <source>
        <dbReference type="ARBA" id="ARBA00023015"/>
    </source>
</evidence>
<dbReference type="Gene3D" id="4.10.240.10">
    <property type="entry name" value="Zn(2)-C6 fungal-type DNA-binding domain"/>
    <property type="match status" value="1"/>
</dbReference>
<dbReference type="GeneID" id="27349390"/>
<gene>
    <name evidence="9" type="ORF">PV07_10196</name>
</gene>
<keyword evidence="2" id="KW-0479">Metal-binding</keyword>
<accession>A0A0D2C244</accession>
<feature type="compositionally biased region" description="Polar residues" evidence="7">
    <location>
        <begin position="49"/>
        <end position="62"/>
    </location>
</feature>